<comment type="caution">
    <text evidence="2">The sequence shown here is derived from an EMBL/GenBank/DDBJ whole genome shotgun (WGS) entry which is preliminary data.</text>
</comment>
<organism evidence="2 3">
    <name type="scientific">Euplotes crassus</name>
    <dbReference type="NCBI Taxonomy" id="5936"/>
    <lineage>
        <taxon>Eukaryota</taxon>
        <taxon>Sar</taxon>
        <taxon>Alveolata</taxon>
        <taxon>Ciliophora</taxon>
        <taxon>Intramacronucleata</taxon>
        <taxon>Spirotrichea</taxon>
        <taxon>Hypotrichia</taxon>
        <taxon>Euplotida</taxon>
        <taxon>Euplotidae</taxon>
        <taxon>Moneuplotes</taxon>
    </lineage>
</organism>
<dbReference type="Proteomes" id="UP001295684">
    <property type="component" value="Unassembled WGS sequence"/>
</dbReference>
<keyword evidence="3" id="KW-1185">Reference proteome</keyword>
<protein>
    <submittedName>
        <fullName evidence="2">Uncharacterized protein</fullName>
    </submittedName>
</protein>
<name>A0AAD1XQH4_EUPCR</name>
<proteinExistence type="predicted"/>
<accession>A0AAD1XQH4</accession>
<dbReference type="AlphaFoldDB" id="A0AAD1XQH4"/>
<dbReference type="EMBL" id="CAMPGE010018606">
    <property type="protein sequence ID" value="CAI2377007.1"/>
    <property type="molecule type" value="Genomic_DNA"/>
</dbReference>
<reference evidence="2" key="1">
    <citation type="submission" date="2023-07" db="EMBL/GenBank/DDBJ databases">
        <authorList>
            <consortium name="AG Swart"/>
            <person name="Singh M."/>
            <person name="Singh A."/>
            <person name="Seah K."/>
            <person name="Emmerich C."/>
        </authorList>
    </citation>
    <scope>NUCLEOTIDE SEQUENCE</scope>
    <source>
        <strain evidence="2">DP1</strain>
    </source>
</reference>
<feature type="region of interest" description="Disordered" evidence="1">
    <location>
        <begin position="236"/>
        <end position="276"/>
    </location>
</feature>
<gene>
    <name evidence="2" type="ORF">ECRASSUSDP1_LOCUS18388</name>
</gene>
<evidence type="ECO:0000313" key="2">
    <source>
        <dbReference type="EMBL" id="CAI2377007.1"/>
    </source>
</evidence>
<sequence length="276" mass="31827">MIFYRPSEYVPTHRRKRDMKPFKRYTQKGGENGTRQFLRNNMYIDDIEGVRSKRLFRGKKLNQNKSDVIKPNNLKLKKICTNFVPTPRKTGLEQFHNHYPISTNNNLSHINMPSMLDCSTSKYSQLINRKVPSRRSRISQDSRIQNYNNVSSIMNYKGNSLDCSDIEGARAGSGADGIFKYRASPLNPLNPQYTYPGEAEVKQLINRRQRLLKGSLLKRSQISNFPLSSTLHHPLNPLKQVPIPQSPCQFPQPKPLNKSNSVPFLHNHPYFQPSNS</sequence>
<evidence type="ECO:0000313" key="3">
    <source>
        <dbReference type="Proteomes" id="UP001295684"/>
    </source>
</evidence>
<evidence type="ECO:0000256" key="1">
    <source>
        <dbReference type="SAM" id="MobiDB-lite"/>
    </source>
</evidence>